<keyword evidence="3" id="KW-1185">Reference proteome</keyword>
<evidence type="ECO:0000259" key="1">
    <source>
        <dbReference type="Pfam" id="PF04015"/>
    </source>
</evidence>
<dbReference type="AlphaFoldDB" id="A0A540VKG5"/>
<proteinExistence type="predicted"/>
<comment type="caution">
    <text evidence="2">The sequence shown here is derived from an EMBL/GenBank/DDBJ whole genome shotgun (WGS) entry which is preliminary data.</text>
</comment>
<reference evidence="2 3" key="1">
    <citation type="submission" date="2019-06" db="EMBL/GenBank/DDBJ databases">
        <title>Genome sequence of Litorilinea aerophila BAA-2444.</title>
        <authorList>
            <person name="Maclea K.S."/>
            <person name="Maurais E.G."/>
            <person name="Iannazzi L.C."/>
        </authorList>
    </citation>
    <scope>NUCLEOTIDE SEQUENCE [LARGE SCALE GENOMIC DNA]</scope>
    <source>
        <strain evidence="2 3">ATCC BAA-2444</strain>
    </source>
</reference>
<dbReference type="Proteomes" id="UP000317371">
    <property type="component" value="Unassembled WGS sequence"/>
</dbReference>
<feature type="domain" description="DUF362" evidence="1">
    <location>
        <begin position="47"/>
        <end position="262"/>
    </location>
</feature>
<dbReference type="EMBL" id="VIGC01000004">
    <property type="protein sequence ID" value="TQE97269.1"/>
    <property type="molecule type" value="Genomic_DNA"/>
</dbReference>
<dbReference type="OrthoDB" id="128245at2"/>
<evidence type="ECO:0000313" key="2">
    <source>
        <dbReference type="EMBL" id="TQE97269.1"/>
    </source>
</evidence>
<name>A0A540VKG5_9CHLR</name>
<sequence length="327" mass="35862">MTATRRTPMNKAAARVGLVHGQDRRANVYQALDLVREEVIPRLRPQVMLKPNFLSSTNQLASSHPDALRGAIDFLLSTPEPPQEILIAEGGNEKIPGEAFRNFGYHALVDEYDVPIRLVDLNQETEWVETPIILADHSETTVRMPKTVLDCPCTISMAVAKTHDVCVVTLALKNMIMGTICKADRVKMHGFPSHPERRLPDEARILNINLIRLARFLSPDIAVIDGTDGLQGNGPGGEDAVPGFGVAVASVDVFAADAVMARAMGFEPLELGLLHYGHQLGMGVADLAQIEVRGTRLEEVITPFKPHEKTPLQMQWHEPAAARFLPA</sequence>
<gene>
    <name evidence="2" type="ORF">FKZ61_04470</name>
</gene>
<organism evidence="2 3">
    <name type="scientific">Litorilinea aerophila</name>
    <dbReference type="NCBI Taxonomy" id="1204385"/>
    <lineage>
        <taxon>Bacteria</taxon>
        <taxon>Bacillati</taxon>
        <taxon>Chloroflexota</taxon>
        <taxon>Caldilineae</taxon>
        <taxon>Caldilineales</taxon>
        <taxon>Caldilineaceae</taxon>
        <taxon>Litorilinea</taxon>
    </lineage>
</organism>
<dbReference type="InParanoid" id="A0A540VKG5"/>
<evidence type="ECO:0000313" key="3">
    <source>
        <dbReference type="Proteomes" id="UP000317371"/>
    </source>
</evidence>
<accession>A0A540VKG5</accession>
<protein>
    <submittedName>
        <fullName evidence="2">DUF362 domain-containing protein</fullName>
    </submittedName>
</protein>
<dbReference type="Pfam" id="PF04015">
    <property type="entry name" value="DUF362"/>
    <property type="match status" value="1"/>
</dbReference>
<dbReference type="InterPro" id="IPR007160">
    <property type="entry name" value="DUF362"/>
</dbReference>